<dbReference type="InterPro" id="IPR007248">
    <property type="entry name" value="Mpv17_PMP22"/>
</dbReference>
<dbReference type="Pfam" id="PF01613">
    <property type="entry name" value="Flavin_Reduct"/>
    <property type="match status" value="1"/>
</dbReference>
<dbReference type="AlphaFoldDB" id="A0A8J5IP94"/>
<keyword evidence="9" id="KW-1185">Reference proteome</keyword>
<evidence type="ECO:0000256" key="6">
    <source>
        <dbReference type="SAM" id="MobiDB-lite"/>
    </source>
</evidence>
<evidence type="ECO:0000256" key="5">
    <source>
        <dbReference type="ARBA" id="ARBA00023136"/>
    </source>
</evidence>
<dbReference type="Pfam" id="PF04117">
    <property type="entry name" value="Mpv17_PMP22"/>
    <property type="match status" value="1"/>
</dbReference>
<evidence type="ECO:0000256" key="2">
    <source>
        <dbReference type="ARBA" id="ARBA00006824"/>
    </source>
</evidence>
<evidence type="ECO:0000256" key="1">
    <source>
        <dbReference type="ARBA" id="ARBA00004141"/>
    </source>
</evidence>
<comment type="similarity">
    <text evidence="2">Belongs to the peroxisomal membrane protein PXMP2/4 family.</text>
</comment>
<feature type="compositionally biased region" description="Basic and acidic residues" evidence="6">
    <location>
        <begin position="453"/>
        <end position="467"/>
    </location>
</feature>
<feature type="region of interest" description="Disordered" evidence="6">
    <location>
        <begin position="38"/>
        <end position="57"/>
    </location>
</feature>
<keyword evidence="4" id="KW-1133">Transmembrane helix</keyword>
<accession>A0A8J5IP94</accession>
<sequence length="467" mass="51970">MRRLGVLYGGWLRRSPVLTKCATSACLFGLGDRMAQRVEKSRKPKGDDTRGEEVEDNRALVSASTARTVRMMIWGSVLFAPIAHTWVNFIERTVGSQGKVVVFKKMLLDAVVFAPSINTLFFTSTQMMEGRSFGHGVEFAVDRLPQTLKANYMIWPLANIVNYSYVPLQYRILFINCVNLVWTTVLSTISSRPAAATLKEKGEAKTSQTQLTFKRASDQAASSSSITTIFYEPGKTDHNLPHDPFKACVIPRPIGWISTVSATGEANLAPYSQFNNLTFDPPYVMFSANQKPSGKQKDTTVNTETTGKFCWNLATWDLREAVNITAEQVAPGVDEFERAGLKKEMSKLIEGVPMVADSPVKFECEYYSTLRLPGNPPMGSVDVIIGKVVAVHIKDEVLTDGILDVKKTKPIARCGYYQYTVVKETFEMVIPSNNQEGEDVLGGLEGSTRKHREIAQREHNDDEKDKP</sequence>
<dbReference type="PANTHER" id="PTHR43812:SF2">
    <property type="entry name" value="FLAVIN REDUCTASE LIKE DOMAIN-CONTAINING PROTEIN"/>
    <property type="match status" value="1"/>
</dbReference>
<keyword evidence="5" id="KW-0472">Membrane</keyword>
<dbReference type="GO" id="GO:0010181">
    <property type="term" value="F:FMN binding"/>
    <property type="evidence" value="ECO:0007669"/>
    <property type="project" value="InterPro"/>
</dbReference>
<protein>
    <recommendedName>
        <fullName evidence="7">Flavin reductase like domain-containing protein</fullName>
    </recommendedName>
</protein>
<evidence type="ECO:0000259" key="7">
    <source>
        <dbReference type="SMART" id="SM00903"/>
    </source>
</evidence>
<comment type="subcellular location">
    <subcellularLocation>
        <location evidence="1">Membrane</location>
        <topology evidence="1">Multi-pass membrane protein</topology>
    </subcellularLocation>
</comment>
<keyword evidence="3" id="KW-0812">Transmembrane</keyword>
<dbReference type="PANTHER" id="PTHR43812">
    <property type="entry name" value="BLR2425 PROTEIN"/>
    <property type="match status" value="1"/>
</dbReference>
<gene>
    <name evidence="8" type="ORF">JG688_00007647</name>
</gene>
<evidence type="ECO:0000313" key="8">
    <source>
        <dbReference type="EMBL" id="KAG6964592.1"/>
    </source>
</evidence>
<comment type="caution">
    <text evidence="8">The sequence shown here is derived from an EMBL/GenBank/DDBJ whole genome shotgun (WGS) entry which is preliminary data.</text>
</comment>
<dbReference type="GO" id="GO:0016020">
    <property type="term" value="C:membrane"/>
    <property type="evidence" value="ECO:0007669"/>
    <property type="project" value="UniProtKB-SubCell"/>
</dbReference>
<dbReference type="InterPro" id="IPR002563">
    <property type="entry name" value="Flavin_Rdtase-like_dom"/>
</dbReference>
<proteinExistence type="inferred from homology"/>
<evidence type="ECO:0000313" key="9">
    <source>
        <dbReference type="Proteomes" id="UP000709295"/>
    </source>
</evidence>
<reference evidence="8" key="1">
    <citation type="submission" date="2021-01" db="EMBL/GenBank/DDBJ databases">
        <title>Phytophthora aleatoria, a newly-described species from Pinus radiata is distinct from Phytophthora cactorum isolates based on comparative genomics.</title>
        <authorList>
            <person name="Mcdougal R."/>
            <person name="Panda P."/>
            <person name="Williams N."/>
            <person name="Studholme D.J."/>
        </authorList>
    </citation>
    <scope>NUCLEOTIDE SEQUENCE</scope>
    <source>
        <strain evidence="8">NZFS 4037</strain>
    </source>
</reference>
<name>A0A8J5IP94_9STRA</name>
<dbReference type="Proteomes" id="UP000709295">
    <property type="component" value="Unassembled WGS sequence"/>
</dbReference>
<organism evidence="8 9">
    <name type="scientific">Phytophthora aleatoria</name>
    <dbReference type="NCBI Taxonomy" id="2496075"/>
    <lineage>
        <taxon>Eukaryota</taxon>
        <taxon>Sar</taxon>
        <taxon>Stramenopiles</taxon>
        <taxon>Oomycota</taxon>
        <taxon>Peronosporomycetes</taxon>
        <taxon>Peronosporales</taxon>
        <taxon>Peronosporaceae</taxon>
        <taxon>Phytophthora</taxon>
    </lineage>
</organism>
<evidence type="ECO:0000256" key="3">
    <source>
        <dbReference type="ARBA" id="ARBA00022692"/>
    </source>
</evidence>
<feature type="domain" description="Flavin reductase like" evidence="7">
    <location>
        <begin position="247"/>
        <end position="405"/>
    </location>
</feature>
<feature type="region of interest" description="Disordered" evidence="6">
    <location>
        <begin position="437"/>
        <end position="467"/>
    </location>
</feature>
<dbReference type="SMART" id="SM00903">
    <property type="entry name" value="Flavin_Reduct"/>
    <property type="match status" value="1"/>
</dbReference>
<dbReference type="EMBL" id="JAENGY010000373">
    <property type="protein sequence ID" value="KAG6964592.1"/>
    <property type="molecule type" value="Genomic_DNA"/>
</dbReference>
<evidence type="ECO:0000256" key="4">
    <source>
        <dbReference type="ARBA" id="ARBA00022989"/>
    </source>
</evidence>